<name>A0A0G0XDM6_9BACT</name>
<dbReference type="Proteomes" id="UP000033858">
    <property type="component" value="Unassembled WGS sequence"/>
</dbReference>
<gene>
    <name evidence="1" type="ORF">UU32_C0031G0005</name>
</gene>
<protein>
    <submittedName>
        <fullName evidence="1">Uncharacterized protein</fullName>
    </submittedName>
</protein>
<organism evidence="1 2">
    <name type="scientific">Candidatus Woesebacteria bacterium GW2011_GWB1_41_10</name>
    <dbReference type="NCBI Taxonomy" id="1618577"/>
    <lineage>
        <taxon>Bacteria</taxon>
        <taxon>Candidatus Woeseibacteriota</taxon>
    </lineage>
</organism>
<sequence length="56" mass="6457">MKKPDNKHEIDRQIEALRNRLSLEKKVVGIEEKTAQHAELKVRNIDTTAVIDATDF</sequence>
<proteinExistence type="predicted"/>
<dbReference type="AlphaFoldDB" id="A0A0G0XDM6"/>
<evidence type="ECO:0000313" key="1">
    <source>
        <dbReference type="EMBL" id="KKR85832.1"/>
    </source>
</evidence>
<evidence type="ECO:0000313" key="2">
    <source>
        <dbReference type="Proteomes" id="UP000033858"/>
    </source>
</evidence>
<dbReference type="EMBL" id="LCAE01000031">
    <property type="protein sequence ID" value="KKR85832.1"/>
    <property type="molecule type" value="Genomic_DNA"/>
</dbReference>
<accession>A0A0G0XDM6</accession>
<comment type="caution">
    <text evidence="1">The sequence shown here is derived from an EMBL/GenBank/DDBJ whole genome shotgun (WGS) entry which is preliminary data.</text>
</comment>
<reference evidence="1 2" key="1">
    <citation type="journal article" date="2015" name="Nature">
        <title>rRNA introns, odd ribosomes, and small enigmatic genomes across a large radiation of phyla.</title>
        <authorList>
            <person name="Brown C.T."/>
            <person name="Hug L.A."/>
            <person name="Thomas B.C."/>
            <person name="Sharon I."/>
            <person name="Castelle C.J."/>
            <person name="Singh A."/>
            <person name="Wilkins M.J."/>
            <person name="Williams K.H."/>
            <person name="Banfield J.F."/>
        </authorList>
    </citation>
    <scope>NUCLEOTIDE SEQUENCE [LARGE SCALE GENOMIC DNA]</scope>
</reference>